<feature type="transmembrane region" description="Helical" evidence="1">
    <location>
        <begin position="52"/>
        <end position="75"/>
    </location>
</feature>
<dbReference type="EMBL" id="CP133838">
    <property type="protein sequence ID" value="WMY72572.1"/>
    <property type="molecule type" value="Genomic_DNA"/>
</dbReference>
<proteinExistence type="predicted"/>
<dbReference type="RefSeq" id="WP_309874574.1">
    <property type="nucleotide sequence ID" value="NZ_CP133838.1"/>
</dbReference>
<gene>
    <name evidence="2" type="ORF">RHD99_13895</name>
</gene>
<evidence type="ECO:0000313" key="2">
    <source>
        <dbReference type="EMBL" id="WMY72572.1"/>
    </source>
</evidence>
<keyword evidence="3" id="KW-1185">Reference proteome</keyword>
<keyword evidence="1" id="KW-0472">Membrane</keyword>
<keyword evidence="1" id="KW-1133">Transmembrane helix</keyword>
<dbReference type="Proteomes" id="UP001246690">
    <property type="component" value="Chromosome"/>
</dbReference>
<organism evidence="2 3">
    <name type="scientific">Buttiauxella selenatireducens</name>
    <dbReference type="NCBI Taxonomy" id="3073902"/>
    <lineage>
        <taxon>Bacteria</taxon>
        <taxon>Pseudomonadati</taxon>
        <taxon>Pseudomonadota</taxon>
        <taxon>Gammaproteobacteria</taxon>
        <taxon>Enterobacterales</taxon>
        <taxon>Enterobacteriaceae</taxon>
        <taxon>Buttiauxella</taxon>
    </lineage>
</organism>
<sequence>MSDTVAYCFLIISGCGCLSWGGSSLLNGEFHGRYRFTNKKYIYRKVDQPWHYWSETLTVLLGGLFCICIGMWAILH</sequence>
<evidence type="ECO:0000313" key="3">
    <source>
        <dbReference type="Proteomes" id="UP001246690"/>
    </source>
</evidence>
<protein>
    <submittedName>
        <fullName evidence="2">Uncharacterized protein</fullName>
    </submittedName>
</protein>
<keyword evidence="1" id="KW-0812">Transmembrane</keyword>
<evidence type="ECO:0000256" key="1">
    <source>
        <dbReference type="SAM" id="Phobius"/>
    </source>
</evidence>
<reference evidence="2 3" key="1">
    <citation type="submission" date="2023-09" db="EMBL/GenBank/DDBJ databases">
        <title>Buttiauxella selenatireducens sp. nov., isolated from the rhizosphere of Cardamine hupingshanesis.</title>
        <authorList>
            <person name="Zhang S."/>
            <person name="Xu Z."/>
            <person name="Wang H."/>
            <person name="Guo Y."/>
        </authorList>
    </citation>
    <scope>NUCLEOTIDE SEQUENCE [LARGE SCALE GENOMIC DNA]</scope>
    <source>
        <strain evidence="2 3">R73</strain>
    </source>
</reference>
<accession>A0ABY9S4Y8</accession>
<name>A0ABY9S4Y8_9ENTR</name>